<dbReference type="EMBL" id="MFQS01000022">
    <property type="protein sequence ID" value="OGH83071.1"/>
    <property type="molecule type" value="Genomic_DNA"/>
</dbReference>
<evidence type="ECO:0000256" key="1">
    <source>
        <dbReference type="SAM" id="Phobius"/>
    </source>
</evidence>
<comment type="caution">
    <text evidence="2">The sequence shown here is derived from an EMBL/GenBank/DDBJ whole genome shotgun (WGS) entry which is preliminary data.</text>
</comment>
<keyword evidence="1" id="KW-0812">Transmembrane</keyword>
<keyword evidence="1" id="KW-0472">Membrane</keyword>
<proteinExistence type="predicted"/>
<dbReference type="Proteomes" id="UP000176300">
    <property type="component" value="Unassembled WGS sequence"/>
</dbReference>
<evidence type="ECO:0000313" key="2">
    <source>
        <dbReference type="EMBL" id="OGH83071.1"/>
    </source>
</evidence>
<evidence type="ECO:0000313" key="3">
    <source>
        <dbReference type="Proteomes" id="UP000176300"/>
    </source>
</evidence>
<feature type="transmembrane region" description="Helical" evidence="1">
    <location>
        <begin position="42"/>
        <end position="68"/>
    </location>
</feature>
<accession>A0A1F6NGT0</accession>
<feature type="transmembrane region" description="Helical" evidence="1">
    <location>
        <begin position="80"/>
        <end position="103"/>
    </location>
</feature>
<keyword evidence="1" id="KW-1133">Transmembrane helix</keyword>
<protein>
    <submittedName>
        <fullName evidence="2">Uncharacterized protein</fullName>
    </submittedName>
</protein>
<name>A0A1F6NGT0_9BACT</name>
<organism evidence="2 3">
    <name type="scientific">Candidatus Magasanikbacteria bacterium RIFOXYB1_FULL_40_15</name>
    <dbReference type="NCBI Taxonomy" id="1798697"/>
    <lineage>
        <taxon>Bacteria</taxon>
        <taxon>Candidatus Magasanikiibacteriota</taxon>
    </lineage>
</organism>
<gene>
    <name evidence="2" type="ORF">A2373_00800</name>
</gene>
<feature type="transmembrane region" description="Helical" evidence="1">
    <location>
        <begin position="7"/>
        <end position="30"/>
    </location>
</feature>
<dbReference type="AlphaFoldDB" id="A0A1F6NGT0"/>
<reference evidence="2 3" key="1">
    <citation type="journal article" date="2016" name="Nat. Commun.">
        <title>Thousands of microbial genomes shed light on interconnected biogeochemical processes in an aquifer system.</title>
        <authorList>
            <person name="Anantharaman K."/>
            <person name="Brown C.T."/>
            <person name="Hug L.A."/>
            <person name="Sharon I."/>
            <person name="Castelle C.J."/>
            <person name="Probst A.J."/>
            <person name="Thomas B.C."/>
            <person name="Singh A."/>
            <person name="Wilkins M.J."/>
            <person name="Karaoz U."/>
            <person name="Brodie E.L."/>
            <person name="Williams K.H."/>
            <person name="Hubbard S.S."/>
            <person name="Banfield J.F."/>
        </authorList>
    </citation>
    <scope>NUCLEOTIDE SEQUENCE [LARGE SCALE GENOMIC DNA]</scope>
</reference>
<sequence length="104" mass="11725">MSNKKNIFWGFVDAVGVFAYVSLVALFFFNVEKIFVEKEDSFFAPVFVLLLFVISATITGALVLGRPIWLYLNGFKKGSVMLLAYTVAWLFVLLLLAFALNIVF</sequence>